<dbReference type="Proteomes" id="UP000572051">
    <property type="component" value="Unassembled WGS sequence"/>
</dbReference>
<name>A0A7Z0EM19_9ACTN</name>
<protein>
    <submittedName>
        <fullName evidence="1">Uncharacterized protein</fullName>
    </submittedName>
</protein>
<gene>
    <name evidence="1" type="ORF">HNR10_002491</name>
</gene>
<reference evidence="1 2" key="1">
    <citation type="submission" date="2020-07" db="EMBL/GenBank/DDBJ databases">
        <title>Sequencing the genomes of 1000 actinobacteria strains.</title>
        <authorList>
            <person name="Klenk H.-P."/>
        </authorList>
    </citation>
    <scope>NUCLEOTIDE SEQUENCE [LARGE SCALE GENOMIC DNA]</scope>
    <source>
        <strain evidence="1 2">DSM 44442</strain>
    </source>
</reference>
<dbReference type="AlphaFoldDB" id="A0A7Z0EM19"/>
<comment type="caution">
    <text evidence="1">The sequence shown here is derived from an EMBL/GenBank/DDBJ whole genome shotgun (WGS) entry which is preliminary data.</text>
</comment>
<accession>A0A7Z0EM19</accession>
<evidence type="ECO:0000313" key="1">
    <source>
        <dbReference type="EMBL" id="NYJ34610.1"/>
    </source>
</evidence>
<dbReference type="EMBL" id="JACCFS010000001">
    <property type="protein sequence ID" value="NYJ34610.1"/>
    <property type="molecule type" value="Genomic_DNA"/>
</dbReference>
<dbReference type="RefSeq" id="WP_179823293.1">
    <property type="nucleotide sequence ID" value="NZ_JACCFS010000001.1"/>
</dbReference>
<evidence type="ECO:0000313" key="2">
    <source>
        <dbReference type="Proteomes" id="UP000572051"/>
    </source>
</evidence>
<keyword evidence="2" id="KW-1185">Reference proteome</keyword>
<sequence length="129" mass="13498">MSLLFMLLALVGCLLVLGGGSYALRRVIAYLGSRSDAVWEDSGSPAAVADADREQVGGYVPAPRAEVEGSEHGELAPSVRTRAANLVALGRTEEAVRLVRERAGADEERARRIVGALGRSADPGPALES</sequence>
<proteinExistence type="predicted"/>
<organism evidence="1 2">
    <name type="scientific">Nocardiopsis aegyptia</name>
    <dbReference type="NCBI Taxonomy" id="220378"/>
    <lineage>
        <taxon>Bacteria</taxon>
        <taxon>Bacillati</taxon>
        <taxon>Actinomycetota</taxon>
        <taxon>Actinomycetes</taxon>
        <taxon>Streptosporangiales</taxon>
        <taxon>Nocardiopsidaceae</taxon>
        <taxon>Nocardiopsis</taxon>
    </lineage>
</organism>